<evidence type="ECO:0000259" key="4">
    <source>
        <dbReference type="SMART" id="SM00829"/>
    </source>
</evidence>
<keyword evidence="2" id="KW-0862">Zinc</keyword>
<dbReference type="InterPro" id="IPR050129">
    <property type="entry name" value="Zn_alcohol_dh"/>
</dbReference>
<proteinExistence type="evidence at transcript level"/>
<dbReference type="InterPro" id="IPR020843">
    <property type="entry name" value="ER"/>
</dbReference>
<dbReference type="GO" id="GO:0016491">
    <property type="term" value="F:oxidoreductase activity"/>
    <property type="evidence" value="ECO:0007669"/>
    <property type="project" value="UniProtKB-KW"/>
</dbReference>
<dbReference type="SUPFAM" id="SSF50129">
    <property type="entry name" value="GroES-like"/>
    <property type="match status" value="1"/>
</dbReference>
<reference evidence="5" key="1">
    <citation type="journal article" date="2013" name="BMC Genomics">
        <title>A deep insight into the sialotranscriptome of the mosquito, Psorophora albipes.</title>
        <authorList>
            <person name="Chagas A.C."/>
            <person name="Calvo E."/>
            <person name="Rios-Velasquez C.M."/>
            <person name="Pessoa F.A."/>
            <person name="Medeiros J.F."/>
            <person name="Ribeiro J.M."/>
        </authorList>
    </citation>
    <scope>NUCLEOTIDE SEQUENCE</scope>
</reference>
<dbReference type="PANTHER" id="PTHR43401">
    <property type="entry name" value="L-THREONINE 3-DEHYDROGENASE"/>
    <property type="match status" value="1"/>
</dbReference>
<keyword evidence="3" id="KW-0560">Oxidoreductase</keyword>
<protein>
    <submittedName>
        <fullName evidence="5">Putative zinc-binding oxidoreductase</fullName>
    </submittedName>
</protein>
<accession>T1DEA3</accession>
<keyword evidence="1" id="KW-0479">Metal-binding</keyword>
<dbReference type="SUPFAM" id="SSF51735">
    <property type="entry name" value="NAD(P)-binding Rossmann-fold domains"/>
    <property type="match status" value="1"/>
</dbReference>
<dbReference type="PANTHER" id="PTHR43401:SF2">
    <property type="entry name" value="L-THREONINE 3-DEHYDROGENASE"/>
    <property type="match status" value="1"/>
</dbReference>
<sequence>MSKLIRQVSIESPAAKIKDSVFNLVVPVPDTPPNGARILVVYAGACYRKNQSTSISSISSQLSDTGDITTSLSLLAKQMQQGGQFSSISEEGPENSPMQAHQTSVAIQHTPVAHHGVRDGALFPGFEVAGVIESLGCDLNEQDCGFKVGQRVILFPYEGVPCGYSELMVVPELQYLIPLPDSLPLSLAATLPTGALLAQSAIISAHTIVDDLLKKRPNEKVKILIVGTGGLALWAIRIAAQHFYTPETKDKIQITVASLRDEGFVMAKKCEKVNIVQWNEDLYEKQLIERTHDACCGLVDIVIDFGTTSRSLHRSMQCTAKGGHVFISDEIAEKLLTRFAKRAEERGVFIEVVPTGTIEQLHQLVKLVDSNAIEPPPHTVFPSDQAAEVVRKLASSEIPGRAILKFHDVE</sequence>
<dbReference type="Gene3D" id="3.90.180.10">
    <property type="entry name" value="Medium-chain alcohol dehydrogenases, catalytic domain"/>
    <property type="match status" value="1"/>
</dbReference>
<dbReference type="InterPro" id="IPR036291">
    <property type="entry name" value="NAD(P)-bd_dom_sf"/>
</dbReference>
<dbReference type="Pfam" id="PF13602">
    <property type="entry name" value="ADH_zinc_N_2"/>
    <property type="match status" value="1"/>
</dbReference>
<dbReference type="GO" id="GO:0046872">
    <property type="term" value="F:metal ion binding"/>
    <property type="evidence" value="ECO:0007669"/>
    <property type="project" value="UniProtKB-KW"/>
</dbReference>
<evidence type="ECO:0000256" key="2">
    <source>
        <dbReference type="ARBA" id="ARBA00022833"/>
    </source>
</evidence>
<dbReference type="EMBL" id="GALA01001117">
    <property type="protein sequence ID" value="JAA93735.1"/>
    <property type="molecule type" value="mRNA"/>
</dbReference>
<name>T1DEA3_9DIPT</name>
<evidence type="ECO:0000256" key="1">
    <source>
        <dbReference type="ARBA" id="ARBA00022723"/>
    </source>
</evidence>
<dbReference type="FunFam" id="3.40.50.720:FF:000405">
    <property type="entry name" value="Uncharacterized protein, isoform A"/>
    <property type="match status" value="1"/>
</dbReference>
<evidence type="ECO:0000313" key="5">
    <source>
        <dbReference type="EMBL" id="JAA93735.1"/>
    </source>
</evidence>
<dbReference type="InterPro" id="IPR011032">
    <property type="entry name" value="GroES-like_sf"/>
</dbReference>
<evidence type="ECO:0000256" key="3">
    <source>
        <dbReference type="ARBA" id="ARBA00023002"/>
    </source>
</evidence>
<feature type="domain" description="Enoyl reductase (ER)" evidence="4">
    <location>
        <begin position="15"/>
        <end position="404"/>
    </location>
</feature>
<dbReference type="SMART" id="SM00829">
    <property type="entry name" value="PKS_ER"/>
    <property type="match status" value="1"/>
</dbReference>
<organism evidence="5">
    <name type="scientific">Psorophora albipes</name>
    <dbReference type="NCBI Taxonomy" id="869069"/>
    <lineage>
        <taxon>Eukaryota</taxon>
        <taxon>Metazoa</taxon>
        <taxon>Ecdysozoa</taxon>
        <taxon>Arthropoda</taxon>
        <taxon>Hexapoda</taxon>
        <taxon>Insecta</taxon>
        <taxon>Pterygota</taxon>
        <taxon>Neoptera</taxon>
        <taxon>Endopterygota</taxon>
        <taxon>Diptera</taxon>
        <taxon>Nematocera</taxon>
        <taxon>Culicoidea</taxon>
        <taxon>Culicidae</taxon>
        <taxon>Culicinae</taxon>
        <taxon>Aedini</taxon>
        <taxon>Psorophora</taxon>
    </lineage>
</organism>
<dbReference type="AlphaFoldDB" id="T1DEA3"/>